<protein>
    <submittedName>
        <fullName evidence="3">18337_t:CDS:1</fullName>
    </submittedName>
</protein>
<dbReference type="InterPro" id="IPR000210">
    <property type="entry name" value="BTB/POZ_dom"/>
</dbReference>
<dbReference type="Gene3D" id="3.30.710.10">
    <property type="entry name" value="Potassium Channel Kv1.1, Chain A"/>
    <property type="match status" value="1"/>
</dbReference>
<dbReference type="PROSITE" id="PS50097">
    <property type="entry name" value="BTB"/>
    <property type="match status" value="1"/>
</dbReference>
<keyword evidence="4" id="KW-1185">Reference proteome</keyword>
<organism evidence="3 4">
    <name type="scientific">Acaulospora morrowiae</name>
    <dbReference type="NCBI Taxonomy" id="94023"/>
    <lineage>
        <taxon>Eukaryota</taxon>
        <taxon>Fungi</taxon>
        <taxon>Fungi incertae sedis</taxon>
        <taxon>Mucoromycota</taxon>
        <taxon>Glomeromycotina</taxon>
        <taxon>Glomeromycetes</taxon>
        <taxon>Diversisporales</taxon>
        <taxon>Acaulosporaceae</taxon>
        <taxon>Acaulospora</taxon>
    </lineage>
</organism>
<dbReference type="SMART" id="SM00225">
    <property type="entry name" value="BTB"/>
    <property type="match status" value="1"/>
</dbReference>
<evidence type="ECO:0000259" key="1">
    <source>
        <dbReference type="PROSITE" id="PS50097"/>
    </source>
</evidence>
<dbReference type="Proteomes" id="UP000789342">
    <property type="component" value="Unassembled WGS sequence"/>
</dbReference>
<evidence type="ECO:0000313" key="4">
    <source>
        <dbReference type="Proteomes" id="UP000789342"/>
    </source>
</evidence>
<dbReference type="Pfam" id="PF00651">
    <property type="entry name" value="BTB"/>
    <property type="match status" value="1"/>
</dbReference>
<dbReference type="CDD" id="cd18186">
    <property type="entry name" value="BTB_POZ_ZBTB_KLHL-like"/>
    <property type="match status" value="1"/>
</dbReference>
<evidence type="ECO:0000259" key="2">
    <source>
        <dbReference type="PROSITE" id="PS51886"/>
    </source>
</evidence>
<proteinExistence type="predicted"/>
<comment type="caution">
    <text evidence="3">The sequence shown here is derived from an EMBL/GenBank/DDBJ whole genome shotgun (WGS) entry which is preliminary data.</text>
</comment>
<feature type="non-terminal residue" evidence="3">
    <location>
        <position position="475"/>
    </location>
</feature>
<reference evidence="3" key="1">
    <citation type="submission" date="2021-06" db="EMBL/GenBank/DDBJ databases">
        <authorList>
            <person name="Kallberg Y."/>
            <person name="Tangrot J."/>
            <person name="Rosling A."/>
        </authorList>
    </citation>
    <scope>NUCLEOTIDE SEQUENCE</scope>
    <source>
        <strain evidence="3">CL551</strain>
    </source>
</reference>
<feature type="domain" description="BTB" evidence="1">
    <location>
        <begin position="39"/>
        <end position="112"/>
    </location>
</feature>
<dbReference type="SUPFAM" id="SSF54695">
    <property type="entry name" value="POZ domain"/>
    <property type="match status" value="1"/>
</dbReference>
<sequence length="475" mass="55131">ARPPPSLPLPEINRNDIAFERLIELNDSKIPVKYGKSNFDVVISVGKEPNVKKFRSHSVVLSMRSSYFRAALSSTWAKKQGDVFYFDKPNITPKVFTVILRYLYFGNFVLERLDVQTLLDVLVASDELMLEDFIEEIQYYFINLDSNLLIPNLIPIITTCFNNPSFGKLLNHLLNLIRRDPSCLVTQVDIFLLQESMLSSILEKSYELLDDSMMWSCIIKWGIGQQNMTLKDIEKWTNFDYERLHETIHSFLKFVRFSHIPRNYFIDQIVPFLTYFKEIDNETIRYYLDIPQPLTIDSKHNSFDVGLTDSTLVNHTHMSRIADWIDTGKINRPIQRQKLKKCTYRFSFPFFRKRNQDINLLLKSTAPPPPPKKPNYTFNLLYRMTRDGSSAYHDKCLKQGPTLVIVKIRLPSGGSILIGGYNPLGFDYFLNIDLSSLSQTFIFSFGDGKSFEGAQMSRVQTDWSRMTIKFSNGDL</sequence>
<feature type="non-terminal residue" evidence="3">
    <location>
        <position position="1"/>
    </location>
</feature>
<name>A0A9N9IQ80_9GLOM</name>
<dbReference type="AlphaFoldDB" id="A0A9N9IQ80"/>
<dbReference type="PANTHER" id="PTHR24410:SF23">
    <property type="entry name" value="BTB DOMAIN-CONTAINING PROTEIN-RELATED"/>
    <property type="match status" value="1"/>
</dbReference>
<accession>A0A9N9IQ80</accession>
<dbReference type="InterPro" id="IPR011333">
    <property type="entry name" value="SKP1/BTB/POZ_sf"/>
</dbReference>
<dbReference type="PROSITE" id="PS51886">
    <property type="entry name" value="TLDC"/>
    <property type="match status" value="1"/>
</dbReference>
<evidence type="ECO:0000313" key="3">
    <source>
        <dbReference type="EMBL" id="CAG8746046.1"/>
    </source>
</evidence>
<dbReference type="InterPro" id="IPR051481">
    <property type="entry name" value="BTB-POZ/Galectin-3-binding"/>
</dbReference>
<gene>
    <name evidence="3" type="ORF">AMORRO_LOCUS15045</name>
</gene>
<feature type="domain" description="TLDc" evidence="2">
    <location>
        <begin position="359"/>
        <end position="475"/>
    </location>
</feature>
<dbReference type="PANTHER" id="PTHR24410">
    <property type="entry name" value="HL07962P-RELATED"/>
    <property type="match status" value="1"/>
</dbReference>
<dbReference type="InterPro" id="IPR006571">
    <property type="entry name" value="TLDc_dom"/>
</dbReference>
<dbReference type="EMBL" id="CAJVPV010032975">
    <property type="protein sequence ID" value="CAG8746046.1"/>
    <property type="molecule type" value="Genomic_DNA"/>
</dbReference>
<dbReference type="OrthoDB" id="2378989at2759"/>